<dbReference type="Pfam" id="PF13522">
    <property type="entry name" value="GATase_6"/>
    <property type="match status" value="1"/>
</dbReference>
<dbReference type="EC" id="2.6.1.16" evidence="3 10"/>
<dbReference type="Pfam" id="PF01380">
    <property type="entry name" value="SIS"/>
    <property type="match status" value="2"/>
</dbReference>
<dbReference type="HAMAP" id="MF_00164">
    <property type="entry name" value="GlmS"/>
    <property type="match status" value="1"/>
</dbReference>
<dbReference type="AlphaFoldDB" id="A0A4U1B7S1"/>
<dbReference type="InterPro" id="IPR047084">
    <property type="entry name" value="GFAT_N"/>
</dbReference>
<dbReference type="GO" id="GO:0004360">
    <property type="term" value="F:glutamine-fructose-6-phosphate transaminase (isomerizing) activity"/>
    <property type="evidence" value="ECO:0007669"/>
    <property type="project" value="UniProtKB-UniRule"/>
</dbReference>
<dbReference type="InterPro" id="IPR001347">
    <property type="entry name" value="SIS_dom"/>
</dbReference>
<dbReference type="Gene3D" id="3.60.20.10">
    <property type="entry name" value="Glutamine Phosphoribosylpyrophosphate, subunit 1, domain 1"/>
    <property type="match status" value="1"/>
</dbReference>
<feature type="domain" description="SIS" evidence="12">
    <location>
        <begin position="462"/>
        <end position="603"/>
    </location>
</feature>
<dbReference type="NCBIfam" id="NF001484">
    <property type="entry name" value="PRK00331.1"/>
    <property type="match status" value="1"/>
</dbReference>
<dbReference type="SUPFAM" id="SSF53697">
    <property type="entry name" value="SIS domain"/>
    <property type="match status" value="1"/>
</dbReference>
<dbReference type="PANTHER" id="PTHR10937">
    <property type="entry name" value="GLUCOSAMINE--FRUCTOSE-6-PHOSPHATE AMINOTRANSFERASE, ISOMERIZING"/>
    <property type="match status" value="1"/>
</dbReference>
<keyword evidence="5 10" id="KW-0963">Cytoplasm</keyword>
<dbReference type="InterPro" id="IPR029055">
    <property type="entry name" value="Ntn_hydrolases_N"/>
</dbReference>
<dbReference type="RefSeq" id="WP_136734674.1">
    <property type="nucleotide sequence ID" value="NZ_SWDB01000007.1"/>
</dbReference>
<dbReference type="Proteomes" id="UP000307999">
    <property type="component" value="Unassembled WGS sequence"/>
</dbReference>
<feature type="active site" description="For Fru-6P isomerization activity" evidence="10">
    <location>
        <position position="608"/>
    </location>
</feature>
<reference evidence="13 14" key="1">
    <citation type="submission" date="2019-04" db="EMBL/GenBank/DDBJ databases">
        <title>Thalassotalea guangxiensis sp. nov., isolated from sediment of the coastal wetland.</title>
        <authorList>
            <person name="Zheng S."/>
            <person name="Zhang D."/>
        </authorList>
    </citation>
    <scope>NUCLEOTIDE SEQUENCE [LARGE SCALE GENOMIC DNA]</scope>
    <source>
        <strain evidence="13 14">ZS-4</strain>
    </source>
</reference>
<keyword evidence="7 10" id="KW-0808">Transferase</keyword>
<dbReference type="FunFam" id="3.60.20.10:FF:000006">
    <property type="entry name" value="Glutamine--fructose-6-phosphate aminotransferase [isomerizing]"/>
    <property type="match status" value="1"/>
</dbReference>
<comment type="subcellular location">
    <subcellularLocation>
        <location evidence="2 10">Cytoplasm</location>
    </subcellularLocation>
</comment>
<evidence type="ECO:0000313" key="13">
    <source>
        <dbReference type="EMBL" id="TKB46607.1"/>
    </source>
</evidence>
<accession>A0A4U1B7S1</accession>
<dbReference type="InterPro" id="IPR035466">
    <property type="entry name" value="GlmS/AgaS_SIS"/>
</dbReference>
<evidence type="ECO:0000256" key="3">
    <source>
        <dbReference type="ARBA" id="ARBA00012916"/>
    </source>
</evidence>
<organism evidence="13 14">
    <name type="scientific">Thalassotalea mangrovi</name>
    <dbReference type="NCBI Taxonomy" id="2572245"/>
    <lineage>
        <taxon>Bacteria</taxon>
        <taxon>Pseudomonadati</taxon>
        <taxon>Pseudomonadota</taxon>
        <taxon>Gammaproteobacteria</taxon>
        <taxon>Alteromonadales</taxon>
        <taxon>Colwelliaceae</taxon>
        <taxon>Thalassotalea</taxon>
    </lineage>
</organism>
<protein>
    <recommendedName>
        <fullName evidence="4 10">Glutamine--fructose-6-phosphate aminotransferase [isomerizing]</fullName>
        <ecNumber evidence="3 10">2.6.1.16</ecNumber>
    </recommendedName>
    <alternativeName>
        <fullName evidence="10">D-fructose-6-phosphate amidotransferase</fullName>
    </alternativeName>
    <alternativeName>
        <fullName evidence="10">GFAT</fullName>
    </alternativeName>
    <alternativeName>
        <fullName evidence="10">Glucosamine-6-phosphate synthase</fullName>
    </alternativeName>
    <alternativeName>
        <fullName evidence="10">Hexosephosphate aminotransferase</fullName>
    </alternativeName>
    <alternativeName>
        <fullName evidence="10">L-glutamine--D-fructose-6-phosphate amidotransferase</fullName>
    </alternativeName>
</protein>
<evidence type="ECO:0000256" key="2">
    <source>
        <dbReference type="ARBA" id="ARBA00004496"/>
    </source>
</evidence>
<evidence type="ECO:0000256" key="6">
    <source>
        <dbReference type="ARBA" id="ARBA00022576"/>
    </source>
</evidence>
<evidence type="ECO:0000256" key="7">
    <source>
        <dbReference type="ARBA" id="ARBA00022679"/>
    </source>
</evidence>
<dbReference type="GO" id="GO:0006047">
    <property type="term" value="P:UDP-N-acetylglucosamine metabolic process"/>
    <property type="evidence" value="ECO:0007669"/>
    <property type="project" value="TreeGrafter"/>
</dbReference>
<dbReference type="GO" id="GO:0006487">
    <property type="term" value="P:protein N-linked glycosylation"/>
    <property type="evidence" value="ECO:0007669"/>
    <property type="project" value="TreeGrafter"/>
</dbReference>
<gene>
    <name evidence="10 13" type="primary">glmS</name>
    <name evidence="13" type="ORF">E8M12_03365</name>
</gene>
<evidence type="ECO:0000259" key="11">
    <source>
        <dbReference type="PROSITE" id="PS51278"/>
    </source>
</evidence>
<dbReference type="PROSITE" id="PS51278">
    <property type="entry name" value="GATASE_TYPE_2"/>
    <property type="match status" value="1"/>
</dbReference>
<evidence type="ECO:0000259" key="12">
    <source>
        <dbReference type="PROSITE" id="PS51464"/>
    </source>
</evidence>
<dbReference type="GO" id="GO:0005975">
    <property type="term" value="P:carbohydrate metabolic process"/>
    <property type="evidence" value="ECO:0007669"/>
    <property type="project" value="UniProtKB-UniRule"/>
</dbReference>
<dbReference type="PROSITE" id="PS51464">
    <property type="entry name" value="SIS"/>
    <property type="match status" value="2"/>
</dbReference>
<feature type="active site" description="Nucleophile; for GATase activity" evidence="10">
    <location>
        <position position="2"/>
    </location>
</feature>
<dbReference type="GO" id="GO:0006002">
    <property type="term" value="P:fructose 6-phosphate metabolic process"/>
    <property type="evidence" value="ECO:0007669"/>
    <property type="project" value="TreeGrafter"/>
</dbReference>
<dbReference type="CDD" id="cd00714">
    <property type="entry name" value="GFAT"/>
    <property type="match status" value="1"/>
</dbReference>
<dbReference type="CDD" id="cd05009">
    <property type="entry name" value="SIS_GlmS_GlmD_2"/>
    <property type="match status" value="1"/>
</dbReference>
<proteinExistence type="inferred from homology"/>
<evidence type="ECO:0000256" key="8">
    <source>
        <dbReference type="ARBA" id="ARBA00022737"/>
    </source>
</evidence>
<dbReference type="OrthoDB" id="9761808at2"/>
<dbReference type="GO" id="GO:0097367">
    <property type="term" value="F:carbohydrate derivative binding"/>
    <property type="evidence" value="ECO:0007669"/>
    <property type="project" value="InterPro"/>
</dbReference>
<sequence>MCGIVGAVAQRDVADILVEGLRRLEYRGYDSAGVAIINNDKELQRVRRLGKVQELADAVQSNPLNGGTGIAHTRWATHGVPSEENAHPHVSSDNIAVVHNGIIENHQELKNLLIEQGYAFTSQTDTEVIAHLVDHLLKTEKTLLAAVQAACKQFIGAYGTVIMDRRDPERVVVARSGSPLVIGYGLGENFLASDMMALLPVTRKFAFLEEGDVAEITRFEVNIFDKDGKAVEREATEAQVSHDAGDKGEYRHYMLKEIYEQPTAIRNTLENRILGNDINTEAFGGADVNADEILKNIEHVQIIACGTSYHSGMVARYWLEQYAGVSCNVEIASEFRYRKSFVPNNALLVTISQSGETADTLAALRLGKELGYAASLTICNVPGSSLVRESDMAFMTKAGAEIGVASTKAFTTQLVGLMMMTIAIGKNKGMGADVQQELLQALMSLPAKIDEVLALAKDIEALAEDFADKHHSLFLGRGDQYPIAMEGALKLKEISYIHAEAYAAGELKHGPLALIDADMPVIVVAPKNDLIEKLKSNVEEVRARGGLMYVFADKDANFASDDTMKVIPVPHCEEAIAPIVYTLPLQLLSYYVAIIKGTDVDQPRNLAKSVTVE</sequence>
<name>A0A4U1B7S1_9GAMM</name>
<evidence type="ECO:0000256" key="1">
    <source>
        <dbReference type="ARBA" id="ARBA00001031"/>
    </source>
</evidence>
<dbReference type="InterPro" id="IPR035490">
    <property type="entry name" value="GlmS/FrlB_SIS"/>
</dbReference>
<evidence type="ECO:0000256" key="10">
    <source>
        <dbReference type="HAMAP-Rule" id="MF_00164"/>
    </source>
</evidence>
<dbReference type="EMBL" id="SWDB01000007">
    <property type="protein sequence ID" value="TKB46607.1"/>
    <property type="molecule type" value="Genomic_DNA"/>
</dbReference>
<dbReference type="InterPro" id="IPR046348">
    <property type="entry name" value="SIS_dom_sf"/>
</dbReference>
<evidence type="ECO:0000313" key="14">
    <source>
        <dbReference type="Proteomes" id="UP000307999"/>
    </source>
</evidence>
<comment type="catalytic activity">
    <reaction evidence="1 10">
        <text>D-fructose 6-phosphate + L-glutamine = D-glucosamine 6-phosphate + L-glutamate</text>
        <dbReference type="Rhea" id="RHEA:13237"/>
        <dbReference type="ChEBI" id="CHEBI:29985"/>
        <dbReference type="ChEBI" id="CHEBI:58359"/>
        <dbReference type="ChEBI" id="CHEBI:58725"/>
        <dbReference type="ChEBI" id="CHEBI:61527"/>
        <dbReference type="EC" id="2.6.1.16"/>
    </reaction>
</comment>
<evidence type="ECO:0000256" key="5">
    <source>
        <dbReference type="ARBA" id="ARBA00022490"/>
    </source>
</evidence>
<keyword evidence="9" id="KW-0315">Glutamine amidotransferase</keyword>
<evidence type="ECO:0000256" key="9">
    <source>
        <dbReference type="ARBA" id="ARBA00022962"/>
    </source>
</evidence>
<dbReference type="NCBIfam" id="TIGR01135">
    <property type="entry name" value="glmS"/>
    <property type="match status" value="1"/>
</dbReference>
<dbReference type="GO" id="GO:0005829">
    <property type="term" value="C:cytosol"/>
    <property type="evidence" value="ECO:0007669"/>
    <property type="project" value="TreeGrafter"/>
</dbReference>
<dbReference type="SUPFAM" id="SSF56235">
    <property type="entry name" value="N-terminal nucleophile aminohydrolases (Ntn hydrolases)"/>
    <property type="match status" value="1"/>
</dbReference>
<dbReference type="CDD" id="cd05008">
    <property type="entry name" value="SIS_GlmS_GlmD_1"/>
    <property type="match status" value="1"/>
</dbReference>
<keyword evidence="8" id="KW-0677">Repeat</keyword>
<dbReference type="PANTHER" id="PTHR10937:SF0">
    <property type="entry name" value="GLUTAMINE--FRUCTOSE-6-PHOSPHATE TRANSAMINASE (ISOMERIZING)"/>
    <property type="match status" value="1"/>
</dbReference>
<dbReference type="GO" id="GO:0046349">
    <property type="term" value="P:amino sugar biosynthetic process"/>
    <property type="evidence" value="ECO:0007669"/>
    <property type="project" value="UniProtKB-ARBA"/>
</dbReference>
<comment type="caution">
    <text evidence="13">The sequence shown here is derived from an EMBL/GenBank/DDBJ whole genome shotgun (WGS) entry which is preliminary data.</text>
</comment>
<keyword evidence="14" id="KW-1185">Reference proteome</keyword>
<dbReference type="InterPro" id="IPR017932">
    <property type="entry name" value="GATase_2_dom"/>
</dbReference>
<dbReference type="Gene3D" id="3.40.50.10490">
    <property type="entry name" value="Glucose-6-phosphate isomerase like protein, domain 1"/>
    <property type="match status" value="2"/>
</dbReference>
<evidence type="ECO:0000256" key="4">
    <source>
        <dbReference type="ARBA" id="ARBA00016090"/>
    </source>
</evidence>
<feature type="domain" description="Glutamine amidotransferase type-2" evidence="11">
    <location>
        <begin position="2"/>
        <end position="219"/>
    </location>
</feature>
<dbReference type="FunFam" id="3.40.50.10490:FF:000002">
    <property type="entry name" value="Glutamine--fructose-6-phosphate aminotransferase [isomerizing]"/>
    <property type="match status" value="1"/>
</dbReference>
<dbReference type="InterPro" id="IPR005855">
    <property type="entry name" value="GFAT"/>
</dbReference>
<comment type="subunit">
    <text evidence="10">Homodimer.</text>
</comment>
<keyword evidence="6 10" id="KW-0032">Aminotransferase</keyword>
<feature type="initiator methionine" description="Removed" evidence="10">
    <location>
        <position position="1"/>
    </location>
</feature>
<dbReference type="FunFam" id="3.40.50.10490:FF:000001">
    <property type="entry name" value="Glutamine--fructose-6-phosphate aminotransferase [isomerizing]"/>
    <property type="match status" value="1"/>
</dbReference>
<comment type="function">
    <text evidence="10">Catalyzes the first step in hexosamine metabolism, converting fructose-6P into glucosamine-6P using glutamine as a nitrogen source.</text>
</comment>
<feature type="domain" description="SIS" evidence="12">
    <location>
        <begin position="290"/>
        <end position="432"/>
    </location>
</feature>